<dbReference type="VEuPathDB" id="FungiDB:sscle_12g091390"/>
<gene>
    <name evidence="2" type="ORF">sscle_12g091390</name>
</gene>
<keyword evidence="1" id="KW-0812">Transmembrane</keyword>
<reference evidence="3" key="1">
    <citation type="journal article" date="2017" name="Genome Biol. Evol.">
        <title>The complete genome sequence of the phytopathogenic fungus Sclerotinia sclerotiorum reveals insights into the genome architecture of broad host range pathogens.</title>
        <authorList>
            <person name="Derbyshire M."/>
            <person name="Denton-Giles M."/>
            <person name="Hegedus D."/>
            <person name="Seifbarghy S."/>
            <person name="Rollins J."/>
            <person name="van Kan J."/>
            <person name="Seidl M.F."/>
            <person name="Faino L."/>
            <person name="Mbengue M."/>
            <person name="Navaud O."/>
            <person name="Raffaele S."/>
            <person name="Hammond-Kosack K."/>
            <person name="Heard S."/>
            <person name="Oliver R."/>
        </authorList>
    </citation>
    <scope>NUCLEOTIDE SEQUENCE [LARGE SCALE GENOMIC DNA]</scope>
    <source>
        <strain evidence="3">ATCC 18683 / 1980 / Ss-1</strain>
    </source>
</reference>
<evidence type="ECO:0000256" key="1">
    <source>
        <dbReference type="SAM" id="Phobius"/>
    </source>
</evidence>
<dbReference type="AlphaFoldDB" id="A0A1D9QHL2"/>
<evidence type="ECO:0000313" key="2">
    <source>
        <dbReference type="EMBL" id="APA14369.1"/>
    </source>
</evidence>
<dbReference type="Proteomes" id="UP000177798">
    <property type="component" value="Chromosome 12"/>
</dbReference>
<sequence>MNSFTGLCQVPAAPSPNGHHNFVNPTSLAPALMGVMSVMVASDIIFTAARFYVNTRVLGLDDLADRIVFVKRAQSGASYLGRTSMLL</sequence>
<evidence type="ECO:0000313" key="3">
    <source>
        <dbReference type="Proteomes" id="UP000177798"/>
    </source>
</evidence>
<organism evidence="2 3">
    <name type="scientific">Sclerotinia sclerotiorum (strain ATCC 18683 / 1980 / Ss-1)</name>
    <name type="common">White mold</name>
    <name type="synonym">Whetzelinia sclerotiorum</name>
    <dbReference type="NCBI Taxonomy" id="665079"/>
    <lineage>
        <taxon>Eukaryota</taxon>
        <taxon>Fungi</taxon>
        <taxon>Dikarya</taxon>
        <taxon>Ascomycota</taxon>
        <taxon>Pezizomycotina</taxon>
        <taxon>Leotiomycetes</taxon>
        <taxon>Helotiales</taxon>
        <taxon>Sclerotiniaceae</taxon>
        <taxon>Sclerotinia</taxon>
    </lineage>
</organism>
<dbReference type="EMBL" id="CP017825">
    <property type="protein sequence ID" value="APA14369.1"/>
    <property type="molecule type" value="Genomic_DNA"/>
</dbReference>
<dbReference type="OrthoDB" id="5342292at2759"/>
<accession>A0A1D9QHL2</accession>
<keyword evidence="1" id="KW-0472">Membrane</keyword>
<keyword evidence="1" id="KW-1133">Transmembrane helix</keyword>
<protein>
    <submittedName>
        <fullName evidence="2">Uncharacterized protein</fullName>
    </submittedName>
</protein>
<name>A0A1D9QHL2_SCLS1</name>
<proteinExistence type="predicted"/>
<feature type="transmembrane region" description="Helical" evidence="1">
    <location>
        <begin position="31"/>
        <end position="53"/>
    </location>
</feature>